<comment type="caution">
    <text evidence="3">The sequence shown here is derived from an EMBL/GenBank/DDBJ whole genome shotgun (WGS) entry which is preliminary data.</text>
</comment>
<dbReference type="InterPro" id="IPR047650">
    <property type="entry name" value="Transpos_IS110"/>
</dbReference>
<dbReference type="RefSeq" id="WP_200310246.1">
    <property type="nucleotide sequence ID" value="NZ_JAENIM010000019.1"/>
</dbReference>
<dbReference type="InterPro" id="IPR003346">
    <property type="entry name" value="Transposase_20"/>
</dbReference>
<proteinExistence type="predicted"/>
<organism evidence="3 4">
    <name type="scientific">Persicirhabdus sediminis</name>
    <dbReference type="NCBI Taxonomy" id="454144"/>
    <lineage>
        <taxon>Bacteria</taxon>
        <taxon>Pseudomonadati</taxon>
        <taxon>Verrucomicrobiota</taxon>
        <taxon>Verrucomicrobiia</taxon>
        <taxon>Verrucomicrobiales</taxon>
        <taxon>Verrucomicrobiaceae</taxon>
        <taxon>Persicirhabdus</taxon>
    </lineage>
</organism>
<keyword evidence="4" id="KW-1185">Reference proteome</keyword>
<accession>A0A8J7MCX0</accession>
<dbReference type="GO" id="GO:0004803">
    <property type="term" value="F:transposase activity"/>
    <property type="evidence" value="ECO:0007669"/>
    <property type="project" value="InterPro"/>
</dbReference>
<dbReference type="Pfam" id="PF02371">
    <property type="entry name" value="Transposase_20"/>
    <property type="match status" value="1"/>
</dbReference>
<evidence type="ECO:0000259" key="1">
    <source>
        <dbReference type="Pfam" id="PF01548"/>
    </source>
</evidence>
<dbReference type="Pfam" id="PF01548">
    <property type="entry name" value="DEDD_Tnp_IS110"/>
    <property type="match status" value="1"/>
</dbReference>
<protein>
    <submittedName>
        <fullName evidence="3">IS110 family transposase</fullName>
    </submittedName>
</protein>
<gene>
    <name evidence="3" type="ORF">JIN82_03445</name>
</gene>
<dbReference type="NCBIfam" id="NF033542">
    <property type="entry name" value="transpos_IS110"/>
    <property type="match status" value="1"/>
</dbReference>
<feature type="domain" description="Transposase IS116/IS110/IS902 C-terminal" evidence="2">
    <location>
        <begin position="229"/>
        <end position="301"/>
    </location>
</feature>
<dbReference type="GO" id="GO:0003677">
    <property type="term" value="F:DNA binding"/>
    <property type="evidence" value="ECO:0007669"/>
    <property type="project" value="InterPro"/>
</dbReference>
<dbReference type="PANTHER" id="PTHR33055">
    <property type="entry name" value="TRANSPOSASE FOR INSERTION SEQUENCE ELEMENT IS1111A"/>
    <property type="match status" value="1"/>
</dbReference>
<evidence type="ECO:0000259" key="2">
    <source>
        <dbReference type="Pfam" id="PF02371"/>
    </source>
</evidence>
<dbReference type="PANTHER" id="PTHR33055:SF15">
    <property type="entry name" value="TRANSPOSASE-RELATED"/>
    <property type="match status" value="1"/>
</dbReference>
<dbReference type="Proteomes" id="UP000624703">
    <property type="component" value="Unassembled WGS sequence"/>
</dbReference>
<dbReference type="EMBL" id="JAENIM010000019">
    <property type="protein sequence ID" value="MBK1790207.1"/>
    <property type="molecule type" value="Genomic_DNA"/>
</dbReference>
<dbReference type="InterPro" id="IPR002525">
    <property type="entry name" value="Transp_IS110-like_N"/>
</dbReference>
<sequence>MSSKKYYVGLDVHKESVAIASIKEGERGEANYFGSCGGSNLAVERALRKLAKQLGVDVKELDVCYEAGPTGFVLGRRLLQLGIECSLCAPSKTERKAGEQIKTDKRDAKQLARAHKNGDLTLVRIPPQLDEAMRDVCRARTDAVDDLARAKQRLGAFLLRHGFRYSGKTNWTAAHMRYLRDLTMPNDTQKVVLEEYLQAINYCVTRIQRFKDKLFELLQDWQWKPVVDALMACKGFQEVAATTIVSELGDLRRFQNPRQLMAFVGLVPSEKSSGETRRQGSITKCGNSHARWMLVECAQHFRRPPKVSGALGDRQKGQSKEVLELAWRMQNRLHKRYVKLKMRGKNENKCIVAVARELVAFIWELQNKCNLAMPEMECVTES</sequence>
<name>A0A8J7MCX0_9BACT</name>
<evidence type="ECO:0000313" key="4">
    <source>
        <dbReference type="Proteomes" id="UP000624703"/>
    </source>
</evidence>
<dbReference type="GO" id="GO:0006313">
    <property type="term" value="P:DNA transposition"/>
    <property type="evidence" value="ECO:0007669"/>
    <property type="project" value="InterPro"/>
</dbReference>
<feature type="domain" description="Transposase IS110-like N-terminal" evidence="1">
    <location>
        <begin position="8"/>
        <end position="160"/>
    </location>
</feature>
<evidence type="ECO:0000313" key="3">
    <source>
        <dbReference type="EMBL" id="MBK1790207.1"/>
    </source>
</evidence>
<dbReference type="AlphaFoldDB" id="A0A8J7MCX0"/>
<reference evidence="3" key="1">
    <citation type="submission" date="2021-01" db="EMBL/GenBank/DDBJ databases">
        <title>Modified the classification status of verrucomicrobia.</title>
        <authorList>
            <person name="Feng X."/>
        </authorList>
    </citation>
    <scope>NUCLEOTIDE SEQUENCE</scope>
    <source>
        <strain evidence="3">_KCTC 22039</strain>
    </source>
</reference>